<feature type="compositionally biased region" description="Polar residues" evidence="1">
    <location>
        <begin position="427"/>
        <end position="439"/>
    </location>
</feature>
<dbReference type="STRING" id="1367422.A0A178ZYY2"/>
<dbReference type="GO" id="GO:0033167">
    <property type="term" value="C:ARC complex"/>
    <property type="evidence" value="ECO:0007669"/>
    <property type="project" value="InterPro"/>
</dbReference>
<name>A0A178ZYY2_9EURO</name>
<gene>
    <name evidence="2" type="ORF">AYL99_00919</name>
</gene>
<feature type="region of interest" description="Disordered" evidence="1">
    <location>
        <begin position="511"/>
        <end position="551"/>
    </location>
</feature>
<dbReference type="Pfam" id="PF09692">
    <property type="entry name" value="Arb1"/>
    <property type="match status" value="1"/>
</dbReference>
<comment type="caution">
    <text evidence="2">The sequence shown here is derived from an EMBL/GenBank/DDBJ whole genome shotgun (WGS) entry which is preliminary data.</text>
</comment>
<feature type="compositionally biased region" description="Basic and acidic residues" evidence="1">
    <location>
        <begin position="536"/>
        <end position="551"/>
    </location>
</feature>
<dbReference type="OrthoDB" id="435402at2759"/>
<dbReference type="Proteomes" id="UP000078343">
    <property type="component" value="Unassembled WGS sequence"/>
</dbReference>
<dbReference type="GeneID" id="30005089"/>
<dbReference type="GO" id="GO:0031047">
    <property type="term" value="P:regulatory ncRNA-mediated gene silencing"/>
    <property type="evidence" value="ECO:0007669"/>
    <property type="project" value="InterPro"/>
</dbReference>
<evidence type="ECO:0000313" key="3">
    <source>
        <dbReference type="Proteomes" id="UP000078343"/>
    </source>
</evidence>
<feature type="region of interest" description="Disordered" evidence="1">
    <location>
        <begin position="1"/>
        <end position="119"/>
    </location>
</feature>
<dbReference type="EMBL" id="LVYI01000001">
    <property type="protein sequence ID" value="OAP64947.1"/>
    <property type="molecule type" value="Genomic_DNA"/>
</dbReference>
<organism evidence="2 3">
    <name type="scientific">Fonsecaea erecta</name>
    <dbReference type="NCBI Taxonomy" id="1367422"/>
    <lineage>
        <taxon>Eukaryota</taxon>
        <taxon>Fungi</taxon>
        <taxon>Dikarya</taxon>
        <taxon>Ascomycota</taxon>
        <taxon>Pezizomycotina</taxon>
        <taxon>Eurotiomycetes</taxon>
        <taxon>Chaetothyriomycetidae</taxon>
        <taxon>Chaetothyriales</taxon>
        <taxon>Herpotrichiellaceae</taxon>
        <taxon>Fonsecaea</taxon>
    </lineage>
</organism>
<dbReference type="AlphaFoldDB" id="A0A178ZYY2"/>
<keyword evidence="3" id="KW-1185">Reference proteome</keyword>
<proteinExistence type="predicted"/>
<reference evidence="2 3" key="1">
    <citation type="submission" date="2016-04" db="EMBL/GenBank/DDBJ databases">
        <title>Draft genome of Fonsecaea erecta CBS 125763.</title>
        <authorList>
            <person name="Weiss V.A."/>
            <person name="Vicente V.A."/>
            <person name="Raittz R.T."/>
            <person name="Moreno L.F."/>
            <person name="De Souza E.M."/>
            <person name="Pedrosa F.O."/>
            <person name="Steffens M.B."/>
            <person name="Faoro H."/>
            <person name="Tadra-Sfeir M.Z."/>
            <person name="Najafzadeh M.J."/>
            <person name="Felipe M.S."/>
            <person name="Teixeira M."/>
            <person name="Sun J."/>
            <person name="Xi L."/>
            <person name="Gomes R."/>
            <person name="De Azevedo C.M."/>
            <person name="Salgado C.G."/>
            <person name="Da Silva M.B."/>
            <person name="Nascimento M.F."/>
            <person name="Queiroz-Telles F."/>
            <person name="Attili D.S."/>
            <person name="Gorbushina A."/>
        </authorList>
    </citation>
    <scope>NUCLEOTIDE SEQUENCE [LARGE SCALE GENOMIC DNA]</scope>
    <source>
        <strain evidence="2 3">CBS 125763</strain>
    </source>
</reference>
<dbReference type="InterPro" id="IPR018606">
    <property type="entry name" value="Arb1"/>
</dbReference>
<feature type="compositionally biased region" description="Acidic residues" evidence="1">
    <location>
        <begin position="518"/>
        <end position="533"/>
    </location>
</feature>
<evidence type="ECO:0008006" key="4">
    <source>
        <dbReference type="Google" id="ProtNLM"/>
    </source>
</evidence>
<feature type="compositionally biased region" description="Polar residues" evidence="1">
    <location>
        <begin position="35"/>
        <end position="51"/>
    </location>
</feature>
<accession>A0A178ZYY2</accession>
<evidence type="ECO:0000256" key="1">
    <source>
        <dbReference type="SAM" id="MobiDB-lite"/>
    </source>
</evidence>
<evidence type="ECO:0000313" key="2">
    <source>
        <dbReference type="EMBL" id="OAP64947.1"/>
    </source>
</evidence>
<sequence length="551" mass="60630">MPAQDSEPAVNEADLMSTAAMNDSGTTKLPLRLRTNATTASETGVSAQPAQQAVAGEGDGNDSDQEEQDGRDYGEVTNATPAETETKGRRKKRKNKKSKGKRGLDKPTGFEDYFADPPLTPAEHAEEQELYHPGLLFVDRLTVAIARFERTRKLTPQRRNVLYKYLSYGGFSVGPSFGQGGQDSEGMDRTQIALARTQVGTSEDKRDLGTETSVWEVDFLGCARGFLSRRAKNIYGLETKDEVDVVCTTLERFLDYLLQHDVCPEYKEDLLATRALCRKVAPELWDMAEATRRLPGEFNIACSTLFDGSYARNYDGETWWGNPDTEGSVFVGLKPEEAQQIVKFGVAGAATEQVYTAFLAGVQDQAPRMLDVVDTQERTGFEVTRLEPPTEQCKLIYTTHSQHFRPVGRVYAKPWKNPDAPPEDLTPSEQDALSTSSSDPGAETEYVFFVEAIFQSYLRVGTKVEATVRTLGCGIVFFDEVLNVYPSFDEFLVNEMVAGWKGPKPLKGALDYVPGCDSDGENDDDGEGDEDGLGEPGKDVAAEAGEKVPSE</sequence>
<protein>
    <recommendedName>
        <fullName evidence="4">Argonaute siRNA chaperone complex subunit Arb1</fullName>
    </recommendedName>
</protein>
<feature type="compositionally biased region" description="Basic residues" evidence="1">
    <location>
        <begin position="88"/>
        <end position="101"/>
    </location>
</feature>
<dbReference type="RefSeq" id="XP_018698314.1">
    <property type="nucleotide sequence ID" value="XM_018832435.1"/>
</dbReference>
<feature type="region of interest" description="Disordered" evidence="1">
    <location>
        <begin position="413"/>
        <end position="440"/>
    </location>
</feature>